<dbReference type="InterPro" id="IPR002878">
    <property type="entry name" value="ChsH2_C"/>
</dbReference>
<dbReference type="InterPro" id="IPR012340">
    <property type="entry name" value="NA-bd_OB-fold"/>
</dbReference>
<evidence type="ECO:0000313" key="3">
    <source>
        <dbReference type="Proteomes" id="UP001056500"/>
    </source>
</evidence>
<evidence type="ECO:0000259" key="1">
    <source>
        <dbReference type="Pfam" id="PF01796"/>
    </source>
</evidence>
<reference evidence="2" key="1">
    <citation type="submission" date="2022-06" db="EMBL/GenBank/DDBJ databases">
        <title>Genome sequencing of Brevibacillus sp. BB3-R1.</title>
        <authorList>
            <person name="Heo J."/>
            <person name="Lee D."/>
            <person name="Won M."/>
            <person name="Han B.-H."/>
            <person name="Hong S.-B."/>
            <person name="Kwon S.-W."/>
        </authorList>
    </citation>
    <scope>NUCLEOTIDE SEQUENCE</scope>
    <source>
        <strain evidence="2">BB3-R1</strain>
    </source>
</reference>
<sequence>MEITVVVCEECGHQAIPPKYGCPKCTSDHLVEKKYTGTGIIYSYTTIRVAAGKYESQLPYIVALVELDGGLRVTARLEGDQAAIGQRVKMNRVEESIYWFE</sequence>
<dbReference type="Proteomes" id="UP001056500">
    <property type="component" value="Chromosome"/>
</dbReference>
<dbReference type="InterPro" id="IPR052513">
    <property type="entry name" value="Thioester_dehydratase-like"/>
</dbReference>
<dbReference type="RefSeq" id="WP_251872803.1">
    <property type="nucleotide sequence ID" value="NZ_CP098755.1"/>
</dbReference>
<dbReference type="SUPFAM" id="SSF50249">
    <property type="entry name" value="Nucleic acid-binding proteins"/>
    <property type="match status" value="1"/>
</dbReference>
<keyword evidence="3" id="KW-1185">Reference proteome</keyword>
<protein>
    <submittedName>
        <fullName evidence="2">OB-fold domain-containing protein</fullName>
    </submittedName>
</protein>
<organism evidence="2 3">
    <name type="scientific">Brevibacillus ruminantium</name>
    <dbReference type="NCBI Taxonomy" id="2950604"/>
    <lineage>
        <taxon>Bacteria</taxon>
        <taxon>Bacillati</taxon>
        <taxon>Bacillota</taxon>
        <taxon>Bacilli</taxon>
        <taxon>Bacillales</taxon>
        <taxon>Paenibacillaceae</taxon>
        <taxon>Brevibacillus</taxon>
    </lineage>
</organism>
<gene>
    <name evidence="2" type="ORF">NDK47_27050</name>
</gene>
<accession>A0ABY4WF05</accession>
<name>A0ABY4WF05_9BACL</name>
<feature type="domain" description="ChsH2 C-terminal OB-fold" evidence="1">
    <location>
        <begin position="35"/>
        <end position="90"/>
    </location>
</feature>
<proteinExistence type="predicted"/>
<dbReference type="PANTHER" id="PTHR34075:SF5">
    <property type="entry name" value="BLR3430 PROTEIN"/>
    <property type="match status" value="1"/>
</dbReference>
<dbReference type="EMBL" id="CP098755">
    <property type="protein sequence ID" value="USG65712.1"/>
    <property type="molecule type" value="Genomic_DNA"/>
</dbReference>
<dbReference type="Pfam" id="PF01796">
    <property type="entry name" value="OB_ChsH2_C"/>
    <property type="match status" value="1"/>
</dbReference>
<dbReference type="PANTHER" id="PTHR34075">
    <property type="entry name" value="BLR3430 PROTEIN"/>
    <property type="match status" value="1"/>
</dbReference>
<evidence type="ECO:0000313" key="2">
    <source>
        <dbReference type="EMBL" id="USG65712.1"/>
    </source>
</evidence>